<evidence type="ECO:0000313" key="1">
    <source>
        <dbReference type="EMBL" id="KAG6631296.1"/>
    </source>
</evidence>
<proteinExistence type="predicted"/>
<gene>
    <name evidence="1" type="ORF">CIPAW_13G081500</name>
</gene>
<accession>A0A8T1NHG7</accession>
<dbReference type="AlphaFoldDB" id="A0A8T1NHG7"/>
<reference evidence="1" key="1">
    <citation type="submission" date="2020-12" db="EMBL/GenBank/DDBJ databases">
        <title>WGS assembly of Carya illinoinensis cv. Pawnee.</title>
        <authorList>
            <person name="Platts A."/>
            <person name="Shu S."/>
            <person name="Wright S."/>
            <person name="Barry K."/>
            <person name="Edger P."/>
            <person name="Pires J.C."/>
            <person name="Schmutz J."/>
        </authorList>
    </citation>
    <scope>NUCLEOTIDE SEQUENCE</scope>
    <source>
        <tissue evidence="1">Leaf</tissue>
    </source>
</reference>
<name>A0A8T1NHG7_CARIL</name>
<sequence length="66" mass="7475">MPFPLASQRFDRMPRNHVEHGGYGSTCMCKSCTCVDQSMALEVKILIIKLWRCLLTGENPDLMTLS</sequence>
<keyword evidence="2" id="KW-1185">Reference proteome</keyword>
<evidence type="ECO:0000313" key="2">
    <source>
        <dbReference type="Proteomes" id="UP000811609"/>
    </source>
</evidence>
<dbReference type="EMBL" id="CM031821">
    <property type="protein sequence ID" value="KAG6631296.1"/>
    <property type="molecule type" value="Genomic_DNA"/>
</dbReference>
<organism evidence="1 2">
    <name type="scientific">Carya illinoinensis</name>
    <name type="common">Pecan</name>
    <dbReference type="NCBI Taxonomy" id="32201"/>
    <lineage>
        <taxon>Eukaryota</taxon>
        <taxon>Viridiplantae</taxon>
        <taxon>Streptophyta</taxon>
        <taxon>Embryophyta</taxon>
        <taxon>Tracheophyta</taxon>
        <taxon>Spermatophyta</taxon>
        <taxon>Magnoliopsida</taxon>
        <taxon>eudicotyledons</taxon>
        <taxon>Gunneridae</taxon>
        <taxon>Pentapetalae</taxon>
        <taxon>rosids</taxon>
        <taxon>fabids</taxon>
        <taxon>Fagales</taxon>
        <taxon>Juglandaceae</taxon>
        <taxon>Carya</taxon>
    </lineage>
</organism>
<comment type="caution">
    <text evidence="1">The sequence shown here is derived from an EMBL/GenBank/DDBJ whole genome shotgun (WGS) entry which is preliminary data.</text>
</comment>
<dbReference type="Proteomes" id="UP000811609">
    <property type="component" value="Chromosome 13"/>
</dbReference>
<protein>
    <submittedName>
        <fullName evidence="1">Uncharacterized protein</fullName>
    </submittedName>
</protein>